<name>A0A0L0W343_9BASI</name>
<evidence type="ECO:0000313" key="2">
    <source>
        <dbReference type="EMBL" id="KNF05700.1"/>
    </source>
</evidence>
<dbReference type="STRING" id="1165861.A0A0L0W343"/>
<dbReference type="AlphaFoldDB" id="A0A0L0W343"/>
<dbReference type="Proteomes" id="UP000054564">
    <property type="component" value="Unassembled WGS sequence"/>
</dbReference>
<organism evidence="2 3">
    <name type="scientific">Puccinia striiformis f. sp. tritici PST-78</name>
    <dbReference type="NCBI Taxonomy" id="1165861"/>
    <lineage>
        <taxon>Eukaryota</taxon>
        <taxon>Fungi</taxon>
        <taxon>Dikarya</taxon>
        <taxon>Basidiomycota</taxon>
        <taxon>Pucciniomycotina</taxon>
        <taxon>Pucciniomycetes</taxon>
        <taxon>Pucciniales</taxon>
        <taxon>Pucciniaceae</taxon>
        <taxon>Puccinia</taxon>
    </lineage>
</organism>
<dbReference type="EMBL" id="AJIL01000006">
    <property type="protein sequence ID" value="KNF05700.1"/>
    <property type="molecule type" value="Genomic_DNA"/>
</dbReference>
<dbReference type="OrthoDB" id="5592486at2759"/>
<comment type="caution">
    <text evidence="2">The sequence shown here is derived from an EMBL/GenBank/DDBJ whole genome shotgun (WGS) entry which is preliminary data.</text>
</comment>
<evidence type="ECO:0000313" key="3">
    <source>
        <dbReference type="Proteomes" id="UP000054564"/>
    </source>
</evidence>
<proteinExistence type="predicted"/>
<gene>
    <name evidence="2" type="ORF">PSTG_01103</name>
</gene>
<keyword evidence="3" id="KW-1185">Reference proteome</keyword>
<accession>A0A0L0W343</accession>
<sequence length="199" mass="21939">MDWRRANIGVGLSTSPEDDKRTKTIPFSLKEPLLKPNTSEQLGYLPNNLLKVLLLNILDSPAYPSLSTNYLIDHFNPTTLNHSNLKYLSIAAKIASTHFNKKSSSGGLSMVHPLCLPSLIMDRLLDQGGHDGLHDGLVTVDSAQWGEFLGVVDGTDHWEIRGSSAFGSDLSNHDSINDDDHDDHGSKLVKSNWIKLNIK</sequence>
<reference evidence="3" key="1">
    <citation type="submission" date="2014-03" db="EMBL/GenBank/DDBJ databases">
        <title>The Genome Sequence of Puccinia striiformis f. sp. tritici PST-78.</title>
        <authorList>
            <consortium name="The Broad Institute Genome Sequencing Platform"/>
            <person name="Cuomo C."/>
            <person name="Hulbert S."/>
            <person name="Chen X."/>
            <person name="Walker B."/>
            <person name="Young S.K."/>
            <person name="Zeng Q."/>
            <person name="Gargeya S."/>
            <person name="Fitzgerald M."/>
            <person name="Haas B."/>
            <person name="Abouelleil A."/>
            <person name="Alvarado L."/>
            <person name="Arachchi H.M."/>
            <person name="Berlin A.M."/>
            <person name="Chapman S.B."/>
            <person name="Goldberg J."/>
            <person name="Griggs A."/>
            <person name="Gujja S."/>
            <person name="Hansen M."/>
            <person name="Howarth C."/>
            <person name="Imamovic A."/>
            <person name="Larimer J."/>
            <person name="McCowan C."/>
            <person name="Montmayeur A."/>
            <person name="Murphy C."/>
            <person name="Neiman D."/>
            <person name="Pearson M."/>
            <person name="Priest M."/>
            <person name="Roberts A."/>
            <person name="Saif S."/>
            <person name="Shea T."/>
            <person name="Sisk P."/>
            <person name="Sykes S."/>
            <person name="Wortman J."/>
            <person name="Nusbaum C."/>
            <person name="Birren B."/>
        </authorList>
    </citation>
    <scope>NUCLEOTIDE SEQUENCE [LARGE SCALE GENOMIC DNA]</scope>
    <source>
        <strain evidence="3">race PST-78</strain>
    </source>
</reference>
<dbReference type="Gene3D" id="3.40.50.1820">
    <property type="entry name" value="alpha/beta hydrolase"/>
    <property type="match status" value="1"/>
</dbReference>
<dbReference type="InterPro" id="IPR029058">
    <property type="entry name" value="AB_hydrolase_fold"/>
</dbReference>
<evidence type="ECO:0000256" key="1">
    <source>
        <dbReference type="SAM" id="MobiDB-lite"/>
    </source>
</evidence>
<feature type="region of interest" description="Disordered" evidence="1">
    <location>
        <begin position="1"/>
        <end position="21"/>
    </location>
</feature>
<protein>
    <submittedName>
        <fullName evidence="2">Uncharacterized protein</fullName>
    </submittedName>
</protein>